<keyword evidence="2" id="KW-1185">Reference proteome</keyword>
<gene>
    <name evidence="1" type="primary">GLEAN_15012</name>
    <name evidence="1" type="ORF">TcasGA2_TC015012</name>
</gene>
<reference evidence="1 2" key="2">
    <citation type="journal article" date="2010" name="Nucleic Acids Res.">
        <title>BeetleBase in 2010: revisions to provide comprehensive genomic information for Tribolium castaneum.</title>
        <authorList>
            <person name="Kim H.S."/>
            <person name="Murphy T."/>
            <person name="Xia J."/>
            <person name="Caragea D."/>
            <person name="Park Y."/>
            <person name="Beeman R.W."/>
            <person name="Lorenzen M.D."/>
            <person name="Butcher S."/>
            <person name="Manak J.R."/>
            <person name="Brown S.J."/>
        </authorList>
    </citation>
    <scope>GENOME REANNOTATION</scope>
    <source>
        <strain evidence="1 2">Georgia GA2</strain>
    </source>
</reference>
<dbReference type="Proteomes" id="UP000007266">
    <property type="component" value="Linkage group 6"/>
</dbReference>
<reference evidence="1 2" key="1">
    <citation type="journal article" date="2008" name="Nature">
        <title>The genome of the model beetle and pest Tribolium castaneum.</title>
        <authorList>
            <consortium name="Tribolium Genome Sequencing Consortium"/>
            <person name="Richards S."/>
            <person name="Gibbs R.A."/>
            <person name="Weinstock G.M."/>
            <person name="Brown S.J."/>
            <person name="Denell R."/>
            <person name="Beeman R.W."/>
            <person name="Gibbs R."/>
            <person name="Beeman R.W."/>
            <person name="Brown S.J."/>
            <person name="Bucher G."/>
            <person name="Friedrich M."/>
            <person name="Grimmelikhuijzen C.J."/>
            <person name="Klingler M."/>
            <person name="Lorenzen M."/>
            <person name="Richards S."/>
            <person name="Roth S."/>
            <person name="Schroder R."/>
            <person name="Tautz D."/>
            <person name="Zdobnov E.M."/>
            <person name="Muzny D."/>
            <person name="Gibbs R.A."/>
            <person name="Weinstock G.M."/>
            <person name="Attaway T."/>
            <person name="Bell S."/>
            <person name="Buhay C.J."/>
            <person name="Chandrabose M.N."/>
            <person name="Chavez D."/>
            <person name="Clerk-Blankenburg K.P."/>
            <person name="Cree A."/>
            <person name="Dao M."/>
            <person name="Davis C."/>
            <person name="Chacko J."/>
            <person name="Dinh H."/>
            <person name="Dugan-Rocha S."/>
            <person name="Fowler G."/>
            <person name="Garner T.T."/>
            <person name="Garnes J."/>
            <person name="Gnirke A."/>
            <person name="Hawes A."/>
            <person name="Hernandez J."/>
            <person name="Hines S."/>
            <person name="Holder M."/>
            <person name="Hume J."/>
            <person name="Jhangiani S.N."/>
            <person name="Joshi V."/>
            <person name="Khan Z.M."/>
            <person name="Jackson L."/>
            <person name="Kovar C."/>
            <person name="Kowis A."/>
            <person name="Lee S."/>
            <person name="Lewis L.R."/>
            <person name="Margolis J."/>
            <person name="Morgan M."/>
            <person name="Nazareth L.V."/>
            <person name="Nguyen N."/>
            <person name="Okwuonu G."/>
            <person name="Parker D."/>
            <person name="Richards S."/>
            <person name="Ruiz S.J."/>
            <person name="Santibanez J."/>
            <person name="Savard J."/>
            <person name="Scherer S.E."/>
            <person name="Schneider B."/>
            <person name="Sodergren E."/>
            <person name="Tautz D."/>
            <person name="Vattahil S."/>
            <person name="Villasana D."/>
            <person name="White C.S."/>
            <person name="Wright R."/>
            <person name="Park Y."/>
            <person name="Beeman R.W."/>
            <person name="Lord J."/>
            <person name="Oppert B."/>
            <person name="Lorenzen M."/>
            <person name="Brown S."/>
            <person name="Wang L."/>
            <person name="Savard J."/>
            <person name="Tautz D."/>
            <person name="Richards S."/>
            <person name="Weinstock G."/>
            <person name="Gibbs R.A."/>
            <person name="Liu Y."/>
            <person name="Worley K."/>
            <person name="Weinstock G."/>
            <person name="Elsik C.G."/>
            <person name="Reese J.T."/>
            <person name="Elhaik E."/>
            <person name="Landan G."/>
            <person name="Graur D."/>
            <person name="Arensburger P."/>
            <person name="Atkinson P."/>
            <person name="Beeman R.W."/>
            <person name="Beidler J."/>
            <person name="Brown S.J."/>
            <person name="Demuth J.P."/>
            <person name="Drury D.W."/>
            <person name="Du Y.Z."/>
            <person name="Fujiwara H."/>
            <person name="Lorenzen M."/>
            <person name="Maselli V."/>
            <person name="Osanai M."/>
            <person name="Park Y."/>
            <person name="Robertson H.M."/>
            <person name="Tu Z."/>
            <person name="Wang J.J."/>
            <person name="Wang S."/>
            <person name="Richards S."/>
            <person name="Song H."/>
            <person name="Zhang L."/>
            <person name="Sodergren E."/>
            <person name="Werner D."/>
            <person name="Stanke M."/>
            <person name="Morgenstern B."/>
            <person name="Solovyev V."/>
            <person name="Kosarev P."/>
            <person name="Brown G."/>
            <person name="Chen H.C."/>
            <person name="Ermolaeva O."/>
            <person name="Hlavina W."/>
            <person name="Kapustin Y."/>
            <person name="Kiryutin B."/>
            <person name="Kitts P."/>
            <person name="Maglott D."/>
            <person name="Pruitt K."/>
            <person name="Sapojnikov V."/>
            <person name="Souvorov A."/>
            <person name="Mackey A.J."/>
            <person name="Waterhouse R.M."/>
            <person name="Wyder S."/>
            <person name="Zdobnov E.M."/>
            <person name="Zdobnov E.M."/>
            <person name="Wyder S."/>
            <person name="Kriventseva E.V."/>
            <person name="Kadowaki T."/>
            <person name="Bork P."/>
            <person name="Aranda M."/>
            <person name="Bao R."/>
            <person name="Beermann A."/>
            <person name="Berns N."/>
            <person name="Bolognesi R."/>
            <person name="Bonneton F."/>
            <person name="Bopp D."/>
            <person name="Brown S.J."/>
            <person name="Bucher G."/>
            <person name="Butts T."/>
            <person name="Chaumot A."/>
            <person name="Denell R.E."/>
            <person name="Ferrier D.E."/>
            <person name="Friedrich M."/>
            <person name="Gordon C.M."/>
            <person name="Jindra M."/>
            <person name="Klingler M."/>
            <person name="Lan Q."/>
            <person name="Lattorff H.M."/>
            <person name="Laudet V."/>
            <person name="von Levetsow C."/>
            <person name="Liu Z."/>
            <person name="Lutz R."/>
            <person name="Lynch J.A."/>
            <person name="da Fonseca R.N."/>
            <person name="Posnien N."/>
            <person name="Reuter R."/>
            <person name="Roth S."/>
            <person name="Savard J."/>
            <person name="Schinko J.B."/>
            <person name="Schmitt C."/>
            <person name="Schoppmeier M."/>
            <person name="Schroder R."/>
            <person name="Shippy T.D."/>
            <person name="Simonnet F."/>
            <person name="Marques-Souza H."/>
            <person name="Tautz D."/>
            <person name="Tomoyasu Y."/>
            <person name="Trauner J."/>
            <person name="Van der Zee M."/>
            <person name="Vervoort M."/>
            <person name="Wittkopp N."/>
            <person name="Wimmer E.A."/>
            <person name="Yang X."/>
            <person name="Jones A.K."/>
            <person name="Sattelle D.B."/>
            <person name="Ebert P.R."/>
            <person name="Nelson D."/>
            <person name="Scott J.G."/>
            <person name="Beeman R.W."/>
            <person name="Muthukrishnan S."/>
            <person name="Kramer K.J."/>
            <person name="Arakane Y."/>
            <person name="Beeman R.W."/>
            <person name="Zhu Q."/>
            <person name="Hogenkamp D."/>
            <person name="Dixit R."/>
            <person name="Oppert B."/>
            <person name="Jiang H."/>
            <person name="Zou Z."/>
            <person name="Marshall J."/>
            <person name="Elpidina E."/>
            <person name="Vinokurov K."/>
            <person name="Oppert C."/>
            <person name="Zou Z."/>
            <person name="Evans J."/>
            <person name="Lu Z."/>
            <person name="Zhao P."/>
            <person name="Sumathipala N."/>
            <person name="Altincicek B."/>
            <person name="Vilcinskas A."/>
            <person name="Williams M."/>
            <person name="Hultmark D."/>
            <person name="Hetru C."/>
            <person name="Jiang H."/>
            <person name="Grimmelikhuijzen C.J."/>
            <person name="Hauser F."/>
            <person name="Cazzamali G."/>
            <person name="Williamson M."/>
            <person name="Park Y."/>
            <person name="Li B."/>
            <person name="Tanaka Y."/>
            <person name="Predel R."/>
            <person name="Neupert S."/>
            <person name="Schachtner J."/>
            <person name="Verleyen P."/>
            <person name="Raible F."/>
            <person name="Bork P."/>
            <person name="Friedrich M."/>
            <person name="Walden K.K."/>
            <person name="Robertson H.M."/>
            <person name="Angeli S."/>
            <person name="Foret S."/>
            <person name="Bucher G."/>
            <person name="Schuetz S."/>
            <person name="Maleszka R."/>
            <person name="Wimmer E.A."/>
            <person name="Beeman R.W."/>
            <person name="Lorenzen M."/>
            <person name="Tomoyasu Y."/>
            <person name="Miller S.C."/>
            <person name="Grossmann D."/>
            <person name="Bucher G."/>
        </authorList>
    </citation>
    <scope>NUCLEOTIDE SEQUENCE [LARGE SCALE GENOMIC DNA]</scope>
    <source>
        <strain evidence="1 2">Georgia GA2</strain>
    </source>
</reference>
<sequence>MDPLLAEYPNLVNCEYPFFVKCARAENKTDAYYAFLRTCHASSLVLSVENYSSVTNQPYCRWRVCYVIMSNASASRRLSRGKGNPDQLPKICGAKPINTRILSKYFRERNVAVVEYGVEAGCNCPKQGFCWTMETPTNPQDLAQLLSSMKIEEND</sequence>
<accession>D2A6C7</accession>
<name>D2A6C7_TRICA</name>
<organism evidence="1 2">
    <name type="scientific">Tribolium castaneum</name>
    <name type="common">Red flour beetle</name>
    <dbReference type="NCBI Taxonomy" id="7070"/>
    <lineage>
        <taxon>Eukaryota</taxon>
        <taxon>Metazoa</taxon>
        <taxon>Ecdysozoa</taxon>
        <taxon>Arthropoda</taxon>
        <taxon>Hexapoda</taxon>
        <taxon>Insecta</taxon>
        <taxon>Pterygota</taxon>
        <taxon>Neoptera</taxon>
        <taxon>Endopterygota</taxon>
        <taxon>Coleoptera</taxon>
        <taxon>Polyphaga</taxon>
        <taxon>Cucujiformia</taxon>
        <taxon>Tenebrionidae</taxon>
        <taxon>Tenebrionidae incertae sedis</taxon>
        <taxon>Tribolium</taxon>
    </lineage>
</organism>
<dbReference type="KEGG" id="tca:103313428"/>
<protein>
    <submittedName>
        <fullName evidence="1">Uncharacterized protein</fullName>
    </submittedName>
</protein>
<dbReference type="AlphaFoldDB" id="D2A6C7"/>
<dbReference type="EMBL" id="KQ971347">
    <property type="protein sequence ID" value="EFA04945.2"/>
    <property type="molecule type" value="Genomic_DNA"/>
</dbReference>
<proteinExistence type="predicted"/>
<dbReference type="HOGENOM" id="CLU_1715602_0_0_1"/>
<dbReference type="OrthoDB" id="10295214at2759"/>
<evidence type="ECO:0000313" key="2">
    <source>
        <dbReference type="Proteomes" id="UP000007266"/>
    </source>
</evidence>
<evidence type="ECO:0000313" key="1">
    <source>
        <dbReference type="EMBL" id="EFA04945.2"/>
    </source>
</evidence>
<dbReference type="InParanoid" id="D2A6C7"/>